<dbReference type="EMBL" id="JBHIRY010000001">
    <property type="protein sequence ID" value="MFB5758990.1"/>
    <property type="molecule type" value="Genomic_DNA"/>
</dbReference>
<organism evidence="1 2">
    <name type="scientific">Paenibacillus medicaginis</name>
    <dbReference type="NCBI Taxonomy" id="1470560"/>
    <lineage>
        <taxon>Bacteria</taxon>
        <taxon>Bacillati</taxon>
        <taxon>Bacillota</taxon>
        <taxon>Bacilli</taxon>
        <taxon>Bacillales</taxon>
        <taxon>Paenibacillaceae</taxon>
        <taxon>Paenibacillus</taxon>
    </lineage>
</organism>
<name>A0ABV5BV26_9BACL</name>
<sequence>MEEFLRFYDSIKNHHRGWSLEIYYSSILDWNITVGYSADHPWHGRHIIHVQDCDRDLAFAKAQVLLKEWLLDKEGGY</sequence>
<comment type="caution">
    <text evidence="1">The sequence shown here is derived from an EMBL/GenBank/DDBJ whole genome shotgun (WGS) entry which is preliminary data.</text>
</comment>
<keyword evidence="2" id="KW-1185">Reference proteome</keyword>
<evidence type="ECO:0000313" key="2">
    <source>
        <dbReference type="Proteomes" id="UP001580430"/>
    </source>
</evidence>
<gene>
    <name evidence="1" type="ORF">ACE5LO_01155</name>
</gene>
<evidence type="ECO:0008006" key="3">
    <source>
        <dbReference type="Google" id="ProtNLM"/>
    </source>
</evidence>
<dbReference type="Proteomes" id="UP001580430">
    <property type="component" value="Unassembled WGS sequence"/>
</dbReference>
<proteinExistence type="predicted"/>
<evidence type="ECO:0000313" key="1">
    <source>
        <dbReference type="EMBL" id="MFB5758990.1"/>
    </source>
</evidence>
<reference evidence="1 2" key="1">
    <citation type="submission" date="2024-09" db="EMBL/GenBank/DDBJ databases">
        <title>Paenibacillus zeirhizospherea sp. nov., isolated from surface of the maize (Zea mays) roots in a horticulture field, Hungary.</title>
        <authorList>
            <person name="Marton D."/>
            <person name="Farkas M."/>
            <person name="Bedics A."/>
            <person name="Toth E."/>
            <person name="Tancsics A."/>
            <person name="Boka K."/>
            <person name="Marati G."/>
            <person name="Kriszt B."/>
            <person name="Cserhati M."/>
        </authorList>
    </citation>
    <scope>NUCLEOTIDE SEQUENCE [LARGE SCALE GENOMIC DNA]</scope>
    <source>
        <strain evidence="1 2">JCM 18446</strain>
    </source>
</reference>
<dbReference type="RefSeq" id="WP_375518242.1">
    <property type="nucleotide sequence ID" value="NZ_JBHIRY010000001.1"/>
</dbReference>
<protein>
    <recommendedName>
        <fullName evidence="3">Phage protein</fullName>
    </recommendedName>
</protein>
<accession>A0ABV5BV26</accession>